<evidence type="ECO:0000313" key="3">
    <source>
        <dbReference type="EMBL" id="PMS20167.1"/>
    </source>
</evidence>
<dbReference type="InterPro" id="IPR025319">
    <property type="entry name" value="DUF4224"/>
</dbReference>
<protein>
    <recommendedName>
        <fullName evidence="2">DUF4224 domain-containing protein</fullName>
    </recommendedName>
</protein>
<dbReference type="Proteomes" id="UP000235616">
    <property type="component" value="Unassembled WGS sequence"/>
</dbReference>
<dbReference type="EMBL" id="PNYA01000009">
    <property type="protein sequence ID" value="PMS20167.1"/>
    <property type="molecule type" value="Genomic_DNA"/>
</dbReference>
<evidence type="ECO:0000256" key="1">
    <source>
        <dbReference type="SAM" id="MobiDB-lite"/>
    </source>
</evidence>
<evidence type="ECO:0000313" key="4">
    <source>
        <dbReference type="Proteomes" id="UP000235616"/>
    </source>
</evidence>
<gene>
    <name evidence="3" type="ORF">C0Z18_12275</name>
</gene>
<proteinExistence type="predicted"/>
<dbReference type="AlphaFoldDB" id="A0A2N7VSP1"/>
<feature type="region of interest" description="Disordered" evidence="1">
    <location>
        <begin position="110"/>
        <end position="129"/>
    </location>
</feature>
<name>A0A2N7VSP1_9BURK</name>
<sequence>MRSAKQIEWLRANGWRFAEDSQHRPKVARSYFEARLGATQSAPESSHAGTIRPRFEALRGCVQRGRPHMGRRRQTNLDLPPRMHLKGGRYYHVGTSLPRQWTPLGCSERGEAQVGGNGTGAGTKSPRARSDNLKELENPKAIFGAMPMTQPLPSMCANIWTFGGNREGAREPRESVVEPHR</sequence>
<reference evidence="3 4" key="1">
    <citation type="submission" date="2018-01" db="EMBL/GenBank/DDBJ databases">
        <title>Whole genome analyses suggest that Burkholderia sensu lato contains two further novel genera in the rhizoxinica-symbiotica group Mycetohabitans gen. nov., and Trinickia gen. nov.: implications for the evolution of diazotrophy and nodulation in the Burkholderiaceae.</title>
        <authorList>
            <person name="Estrada-de los Santos P."/>
            <person name="Palmer M."/>
            <person name="Chavez-Ramirez B."/>
            <person name="Beukes C."/>
            <person name="Steenkamp E.T."/>
            <person name="Hirsch A.M."/>
            <person name="Manyaka P."/>
            <person name="Maluk M."/>
            <person name="Lafos M."/>
            <person name="Crook M."/>
            <person name="Gross E."/>
            <person name="Simon M.F."/>
            <person name="Bueno dos Reis Junior F."/>
            <person name="Poole P.S."/>
            <person name="Venter S.N."/>
            <person name="James E.K."/>
        </authorList>
    </citation>
    <scope>NUCLEOTIDE SEQUENCE [LARGE SCALE GENOMIC DNA]</scope>
    <source>
        <strain evidence="3 4">GIMN1.004</strain>
    </source>
</reference>
<feature type="domain" description="DUF4224" evidence="2">
    <location>
        <begin position="4"/>
        <end position="31"/>
    </location>
</feature>
<keyword evidence="4" id="KW-1185">Reference proteome</keyword>
<accession>A0A2N7VSP1</accession>
<comment type="caution">
    <text evidence="3">The sequence shown here is derived from an EMBL/GenBank/DDBJ whole genome shotgun (WGS) entry which is preliminary data.</text>
</comment>
<organism evidence="3 4">
    <name type="scientific">Trinickia dabaoshanensis</name>
    <dbReference type="NCBI Taxonomy" id="564714"/>
    <lineage>
        <taxon>Bacteria</taxon>
        <taxon>Pseudomonadati</taxon>
        <taxon>Pseudomonadota</taxon>
        <taxon>Betaproteobacteria</taxon>
        <taxon>Burkholderiales</taxon>
        <taxon>Burkholderiaceae</taxon>
        <taxon>Trinickia</taxon>
    </lineage>
</organism>
<evidence type="ECO:0000259" key="2">
    <source>
        <dbReference type="Pfam" id="PF13986"/>
    </source>
</evidence>
<dbReference type="Pfam" id="PF13986">
    <property type="entry name" value="DUF4224"/>
    <property type="match status" value="1"/>
</dbReference>